<feature type="region of interest" description="Disordered" evidence="1">
    <location>
        <begin position="1"/>
        <end position="37"/>
    </location>
</feature>
<feature type="domain" description="Mic1" evidence="2">
    <location>
        <begin position="654"/>
        <end position="836"/>
    </location>
</feature>
<evidence type="ECO:0008006" key="6">
    <source>
        <dbReference type="Google" id="ProtNLM"/>
    </source>
</evidence>
<dbReference type="InterPro" id="IPR009755">
    <property type="entry name" value="RMC1_C"/>
</dbReference>
<dbReference type="InterPro" id="IPR036322">
    <property type="entry name" value="WD40_repeat_dom_sf"/>
</dbReference>
<accession>A0ABD3INW4</accession>
<sequence length="853" mass="94637">MPSHGPKYGRPDASGPGRKGSTRIWSDPPTNAPASVARGGARRNGLVYEGGNQRDWNAGMKERNTTSLLNRILVNCSSQAKLYGSCVAAKVPEVERDMCLKEFLALKSCMQRTLQRKAELRPGIIIFSRLNSEEPIDVCIPGSRGLFYDDGNKIILSPANDQVYSWKVVPFDPAAAPISDSISDGPILAIRFSLDGKLIAIQRSNHEIQFQHRETGETFSHTCKSESENILGYFWTDCPLCDIVFVKTSGLDLFAYNSDSKTLQLVETRKLNVSWYVYTHESRLVLLASGMQCKTFTGFQLSSVGMIRLPKFEMAMAKTEANNKPVLAAEDVYIVTVYGRIYCLQVDRVAMLLHSYRFYRDAVVQQGSLSIYSSKVAISVVDNVLLVHQVDAKVVILYDIFLDSRAPISAPLPLLLRGFPRSSSLGARSSFKDGESSEVASYPSDHEATMYGDDWTFLVPDLICDVSSKLLWKIHLDLEAIAASSSEVSSVLDFLQRRKLEAYKAKHLCLAMARTAILERRPVTMVAKAIDVLVTSYSNSFKTGYFKGTKAEKAQSSGAAYATIHGTSVNASRSDTTGKSVEREYVSGLDGESFERPTFSETDSDEDGNTGYVKPNSNGGSSKLLLGAETRRTGGQTSLHSENVGASNNILRSTLQPEALVTSPAISPDEMYTYVFAPVEEEMAGDPSYLVAVIVEFLRGCNLERIKVRPNIYALTAQLLARNERYAELGLFIINKILEPSKEVALQLLESGRHNRQTRKLGLDMLRQLSLHNEYVVFLVQDGYYLEALRYVKKHKVTTMRPSMFLEAAFASSDSQHLAAVLRFFSDNIPGFRSSPDHNTYYHLLNEMNMVAA</sequence>
<dbReference type="Pfam" id="PF07035">
    <property type="entry name" value="RMC1_C"/>
    <property type="match status" value="1"/>
</dbReference>
<dbReference type="InterPro" id="IPR040371">
    <property type="entry name" value="RMC1"/>
</dbReference>
<dbReference type="EMBL" id="JBJKBG010000011">
    <property type="protein sequence ID" value="KAL3715877.1"/>
    <property type="molecule type" value="Genomic_DNA"/>
</dbReference>
<evidence type="ECO:0000259" key="3">
    <source>
        <dbReference type="Pfam" id="PF21029"/>
    </source>
</evidence>
<feature type="region of interest" description="Disordered" evidence="1">
    <location>
        <begin position="592"/>
        <end position="624"/>
    </location>
</feature>
<dbReference type="PANTHER" id="PTHR12897">
    <property type="entry name" value="COLON CANCER-ASSOCIATED PROTEIN MIC1"/>
    <property type="match status" value="1"/>
</dbReference>
<feature type="domain" description="Regulator of MON1-CCZ1 complex N-terminal" evidence="3">
    <location>
        <begin position="146"/>
        <end position="263"/>
    </location>
</feature>
<gene>
    <name evidence="4" type="ORF">ACJRO7_007606</name>
</gene>
<evidence type="ECO:0000259" key="2">
    <source>
        <dbReference type="Pfam" id="PF07035"/>
    </source>
</evidence>
<dbReference type="SUPFAM" id="SSF50978">
    <property type="entry name" value="WD40 repeat-like"/>
    <property type="match status" value="1"/>
</dbReference>
<keyword evidence="5" id="KW-1185">Reference proteome</keyword>
<evidence type="ECO:0000313" key="4">
    <source>
        <dbReference type="EMBL" id="KAL3715877.1"/>
    </source>
</evidence>
<dbReference type="Proteomes" id="UP001634007">
    <property type="component" value="Unassembled WGS sequence"/>
</dbReference>
<evidence type="ECO:0000256" key="1">
    <source>
        <dbReference type="SAM" id="MobiDB-lite"/>
    </source>
</evidence>
<comment type="caution">
    <text evidence="4">The sequence shown here is derived from an EMBL/GenBank/DDBJ whole genome shotgun (WGS) entry which is preliminary data.</text>
</comment>
<evidence type="ECO:0000313" key="5">
    <source>
        <dbReference type="Proteomes" id="UP001634007"/>
    </source>
</evidence>
<dbReference type="Pfam" id="PF21029">
    <property type="entry name" value="RMC1_N"/>
    <property type="match status" value="1"/>
</dbReference>
<protein>
    <recommendedName>
        <fullName evidence="6">Mic1 domain-containing protein</fullName>
    </recommendedName>
</protein>
<dbReference type="AlphaFoldDB" id="A0ABD3INW4"/>
<proteinExistence type="predicted"/>
<reference evidence="4 5" key="1">
    <citation type="submission" date="2024-11" db="EMBL/GenBank/DDBJ databases">
        <title>Chromosome-level genome assembly of Eucalyptus globulus Labill. provides insights into its genome evolution.</title>
        <authorList>
            <person name="Li X."/>
        </authorList>
    </citation>
    <scope>NUCLEOTIDE SEQUENCE [LARGE SCALE GENOMIC DNA]</scope>
    <source>
        <strain evidence="4">CL2024</strain>
        <tissue evidence="4">Fresh tender leaves</tissue>
    </source>
</reference>
<name>A0ABD3INW4_EUCGL</name>
<organism evidence="4 5">
    <name type="scientific">Eucalyptus globulus</name>
    <name type="common">Tasmanian blue gum</name>
    <dbReference type="NCBI Taxonomy" id="34317"/>
    <lineage>
        <taxon>Eukaryota</taxon>
        <taxon>Viridiplantae</taxon>
        <taxon>Streptophyta</taxon>
        <taxon>Embryophyta</taxon>
        <taxon>Tracheophyta</taxon>
        <taxon>Spermatophyta</taxon>
        <taxon>Magnoliopsida</taxon>
        <taxon>eudicotyledons</taxon>
        <taxon>Gunneridae</taxon>
        <taxon>Pentapetalae</taxon>
        <taxon>rosids</taxon>
        <taxon>malvids</taxon>
        <taxon>Myrtales</taxon>
        <taxon>Myrtaceae</taxon>
        <taxon>Myrtoideae</taxon>
        <taxon>Eucalypteae</taxon>
        <taxon>Eucalyptus</taxon>
    </lineage>
</organism>
<dbReference type="InterPro" id="IPR049040">
    <property type="entry name" value="RMC1_N"/>
</dbReference>
<dbReference type="PANTHER" id="PTHR12897:SF4">
    <property type="entry name" value="REGULATOR OF MON1-CCZ1 COMPLEX"/>
    <property type="match status" value="1"/>
</dbReference>